<dbReference type="AlphaFoldDB" id="A0A8J5CIL9"/>
<sequence length="679" mass="75254">MYQRVTSLCYPTTALPARTCECSFGEDDRKSPSSGALQAHTRELMTRLEAVLTKSGTPYPTSAVSRQRFGAIRARYFNSRPQPHHNPIRGETNSAVARKFEINESAVQYLKKQEAQIRHAVTNQPTTNLATNGRGPTITALKRGTNFSKDETELLLKLVKERQHIINGRCGPQLTRRDKQIAWKDITACLNAAFPVVNRTREQAQSRWLNLLIKESNDLLASQKAVPTAASQPSHPHAIVSVDESSHVVPPYALMFRGSHDFEAFGVICVENIASISTASNGVAKCKRNVFTIKDKFVNDYTTNMIADILGEDIFFTAEIRNNGSITNGIPYPVMNGSRSLDAGIILGVDGAPVRCDETPVTLIVGTDNAEAITERLEDSPTPWPPTITEEGEVVNEPCLTSPSNPPVTPLVRGGHHQQQVNRILHEMTQAYWAQRAALQAKKNYELHKGKADNNNMCLPTYLEPCFSVKIRQNVRRSHRRDGLLELGYGAFPLQILLDHVQEVLNWVEDRAVTWPNLYEGYHAVIKPLSDRFGSVSRSTVLLKHTGTCFPEVTPVVRDIVGLAHQVGMPEVEAKDVDELLESHSEELSVEDLREIEQQRAVEGAVINLKNNIGDTTLAQLTQAVARVSEVGHGGGVSPWRWGEGGMRCATVQKKPVQFVLQDSLDTEKLLQCSLVFSK</sequence>
<organism evidence="5 6">
    <name type="scientific">Chionoecetes opilio</name>
    <name type="common">Atlantic snow crab</name>
    <name type="synonym">Cancer opilio</name>
    <dbReference type="NCBI Taxonomy" id="41210"/>
    <lineage>
        <taxon>Eukaryota</taxon>
        <taxon>Metazoa</taxon>
        <taxon>Ecdysozoa</taxon>
        <taxon>Arthropoda</taxon>
        <taxon>Crustacea</taxon>
        <taxon>Multicrustacea</taxon>
        <taxon>Malacostraca</taxon>
        <taxon>Eumalacostraca</taxon>
        <taxon>Eucarida</taxon>
        <taxon>Decapoda</taxon>
        <taxon>Pleocyemata</taxon>
        <taxon>Brachyura</taxon>
        <taxon>Eubrachyura</taxon>
        <taxon>Majoidea</taxon>
        <taxon>Majidae</taxon>
        <taxon>Chionoecetes</taxon>
    </lineage>
</organism>
<dbReference type="SMART" id="SM00717">
    <property type="entry name" value="SANT"/>
    <property type="match status" value="1"/>
</dbReference>
<dbReference type="Gene3D" id="1.10.10.60">
    <property type="entry name" value="Homeodomain-like"/>
    <property type="match status" value="1"/>
</dbReference>
<evidence type="ECO:0000256" key="1">
    <source>
        <dbReference type="ARBA" id="ARBA00011764"/>
    </source>
</evidence>
<evidence type="ECO:0000256" key="2">
    <source>
        <dbReference type="ARBA" id="ARBA00016807"/>
    </source>
</evidence>
<dbReference type="EMBL" id="JACEEZ010023067">
    <property type="protein sequence ID" value="KAG0711754.1"/>
    <property type="molecule type" value="Genomic_DNA"/>
</dbReference>
<accession>A0A8J5CIL9</accession>
<dbReference type="InterPro" id="IPR001005">
    <property type="entry name" value="SANT/Myb"/>
</dbReference>
<dbReference type="OrthoDB" id="3066195at2759"/>
<comment type="subunit">
    <text evidence="1">Self-associates forming complexes of several hundred monomers.</text>
</comment>
<feature type="domain" description="Myb-like" evidence="4">
    <location>
        <begin position="146"/>
        <end position="212"/>
    </location>
</feature>
<name>A0A8J5CIL9_CHIOP</name>
<dbReference type="InterPro" id="IPR028002">
    <property type="entry name" value="Myb_DNA-bind_5"/>
</dbReference>
<protein>
    <recommendedName>
        <fullName evidence="2">Regulatory protein zeste</fullName>
    </recommendedName>
</protein>
<comment type="function">
    <text evidence="3">Involved in transvection phenomena (= synapsis-dependent gene expression), where the synaptic pairing of chromosomes carrying genes with which zeste interacts influences the expression of these genes. Zeste binds to DNA and stimulates transcription from a nearby promoter.</text>
</comment>
<dbReference type="Proteomes" id="UP000770661">
    <property type="component" value="Unassembled WGS sequence"/>
</dbReference>
<evidence type="ECO:0000313" key="6">
    <source>
        <dbReference type="Proteomes" id="UP000770661"/>
    </source>
</evidence>
<dbReference type="PROSITE" id="PS50090">
    <property type="entry name" value="MYB_LIKE"/>
    <property type="match status" value="1"/>
</dbReference>
<gene>
    <name evidence="5" type="ORF">GWK47_019961</name>
</gene>
<keyword evidence="6" id="KW-1185">Reference proteome</keyword>
<dbReference type="Pfam" id="PF13873">
    <property type="entry name" value="Myb_DNA-bind_5"/>
    <property type="match status" value="1"/>
</dbReference>
<comment type="caution">
    <text evidence="5">The sequence shown here is derived from an EMBL/GenBank/DDBJ whole genome shotgun (WGS) entry which is preliminary data.</text>
</comment>
<evidence type="ECO:0000313" key="5">
    <source>
        <dbReference type="EMBL" id="KAG0711754.1"/>
    </source>
</evidence>
<evidence type="ECO:0000259" key="4">
    <source>
        <dbReference type="PROSITE" id="PS50090"/>
    </source>
</evidence>
<proteinExistence type="predicted"/>
<evidence type="ECO:0000256" key="3">
    <source>
        <dbReference type="ARBA" id="ARBA00025466"/>
    </source>
</evidence>
<reference evidence="5" key="1">
    <citation type="submission" date="2020-07" db="EMBL/GenBank/DDBJ databases">
        <title>The High-quality genome of the commercially important snow crab, Chionoecetes opilio.</title>
        <authorList>
            <person name="Jeong J.-H."/>
            <person name="Ryu S."/>
        </authorList>
    </citation>
    <scope>NUCLEOTIDE SEQUENCE</scope>
    <source>
        <strain evidence="5">MADBK_172401_WGS</strain>
        <tissue evidence="5">Digestive gland</tissue>
    </source>
</reference>